<proteinExistence type="predicted"/>
<reference evidence="1 2" key="1">
    <citation type="journal article" date="2015" name="Stand. Genomic Sci.">
        <title>Genomic Encyclopedia of Bacterial and Archaeal Type Strains, Phase III: the genomes of soil and plant-associated and newly described type strains.</title>
        <authorList>
            <person name="Whitman W.B."/>
            <person name="Woyke T."/>
            <person name="Klenk H.P."/>
            <person name="Zhou Y."/>
            <person name="Lilburn T.G."/>
            <person name="Beck B.J."/>
            <person name="De Vos P."/>
            <person name="Vandamme P."/>
            <person name="Eisen J.A."/>
            <person name="Garrity G."/>
            <person name="Hugenholtz P."/>
            <person name="Kyrpides N.C."/>
        </authorList>
    </citation>
    <scope>NUCLEOTIDE SEQUENCE [LARGE SCALE GENOMIC DNA]</scope>
    <source>
        <strain evidence="1 2">CGMCC 1.6855</strain>
    </source>
</reference>
<protein>
    <submittedName>
        <fullName evidence="1">Uncharacterized protein</fullName>
    </submittedName>
</protein>
<comment type="caution">
    <text evidence="1">The sequence shown here is derived from an EMBL/GenBank/DDBJ whole genome shotgun (WGS) entry which is preliminary data.</text>
</comment>
<sequence length="546" mass="62800">MIYLKLNIHYKILVFIFFLSSCTTVNRPIAKLNKFTQGLMNQLTNDSLGLKIDFYGNANLGSKYIDLKDVMSVFRKRKIKFPSKNIVLWGTYDVTRNPMYFVGSLETFLDVSKFTADTSMYHCIYYRSIQKNRDNIISSVAIPYKKDSFLLISEVRTEITDMQESVKDVLNSIKTSYNSLAYGAKFAEQKPDEEPDYFSIAESAFKDRGYVNYVYPRDTLEKLVLQNENSQFANELFKSYSSFLGESVQYDSATKQEQQAVEKAAITIDEIVEKIKAHRVLMFNENHLQPRCRLLINLLLPKLSKEGFNVLALESLSEDEDRINRLGFPNVESGFYTRDPNMANLIRTARIYGLKVIGYEDFGNASQRDLQQAKNLIQKSEIATKNQVKVIVLAGGGHIHEGDTGENKSMAQYFKKLTKIDPYTINQVKFLAMQEINDSIYFMDNKVLNGNDLYLSNNLNSDKIVIGSNDLNRRYRLSSTDSTKSGKSAIYIYHEKEYQLDKTAIPVYLSLSKKDSVQIELPKGMYRYLKRDHYGAIIHQEIIEVE</sequence>
<dbReference type="RefSeq" id="WP_145327356.1">
    <property type="nucleotide sequence ID" value="NZ_JBPFQT010000034.1"/>
</dbReference>
<dbReference type="EMBL" id="VLKR01000004">
    <property type="protein sequence ID" value="TWI22918.1"/>
    <property type="molecule type" value="Genomic_DNA"/>
</dbReference>
<evidence type="ECO:0000313" key="2">
    <source>
        <dbReference type="Proteomes" id="UP000315908"/>
    </source>
</evidence>
<name>A0A562MSY4_9SPHI</name>
<evidence type="ECO:0000313" key="1">
    <source>
        <dbReference type="EMBL" id="TWI22918.1"/>
    </source>
</evidence>
<organism evidence="1 2">
    <name type="scientific">Sphingobacterium siyangense</name>
    <dbReference type="NCBI Taxonomy" id="459529"/>
    <lineage>
        <taxon>Bacteria</taxon>
        <taxon>Pseudomonadati</taxon>
        <taxon>Bacteroidota</taxon>
        <taxon>Sphingobacteriia</taxon>
        <taxon>Sphingobacteriales</taxon>
        <taxon>Sphingobacteriaceae</taxon>
        <taxon>Sphingobacterium</taxon>
    </lineage>
</organism>
<dbReference type="PROSITE" id="PS51257">
    <property type="entry name" value="PROKAR_LIPOPROTEIN"/>
    <property type="match status" value="1"/>
</dbReference>
<dbReference type="AlphaFoldDB" id="A0A562MSY4"/>
<accession>A0A562MSY4</accession>
<gene>
    <name evidence="1" type="ORF">IQ31_01119</name>
</gene>
<dbReference type="Proteomes" id="UP000315908">
    <property type="component" value="Unassembled WGS sequence"/>
</dbReference>
<dbReference type="OrthoDB" id="277629at2"/>